<dbReference type="EMBL" id="CABIKO010000001">
    <property type="protein sequence ID" value="VVA10022.1"/>
    <property type="molecule type" value="Genomic_DNA"/>
</dbReference>
<reference evidence="2" key="1">
    <citation type="journal article" date="2020" name="Plant J.">
        <title>Transposons played a major role in the diversification between the closely related almond and peach genomes: results from the almond genome sequence.</title>
        <authorList>
            <person name="Alioto T."/>
            <person name="Alexiou K.G."/>
            <person name="Bardil A."/>
            <person name="Barteri F."/>
            <person name="Castanera R."/>
            <person name="Cruz F."/>
            <person name="Dhingra A."/>
            <person name="Duval H."/>
            <person name="Fernandez I Marti A."/>
            <person name="Frias L."/>
            <person name="Galan B."/>
            <person name="Garcia J.L."/>
            <person name="Howad W."/>
            <person name="Gomez-Garrido J."/>
            <person name="Gut M."/>
            <person name="Julca I."/>
            <person name="Morata J."/>
            <person name="Puigdomenech P."/>
            <person name="Ribeca P."/>
            <person name="Rubio Cabetas M.J."/>
            <person name="Vlasova A."/>
            <person name="Wirthensohn M."/>
            <person name="Garcia-Mas J."/>
            <person name="Gabaldon T."/>
            <person name="Casacuberta J.M."/>
            <person name="Arus P."/>
        </authorList>
    </citation>
    <scope>NUCLEOTIDE SEQUENCE [LARGE SCALE GENOMIC DNA]</scope>
    <source>
        <strain evidence="2">cv. Texas</strain>
    </source>
</reference>
<proteinExistence type="predicted"/>
<dbReference type="AlphaFoldDB" id="A0A5E4E3R7"/>
<evidence type="ECO:0000313" key="1">
    <source>
        <dbReference type="EMBL" id="VVA10022.1"/>
    </source>
</evidence>
<sequence length="167" mass="19084">MVKDKFYFLCLLSIWIEIAEDRYNIDALDALFAVIMSTYPYDELGSEEYNKEERRAAAPKYGPVPVPPQLISSQASNGTGGFYFVFNNVTGNTFHATNSNRVGILGSFNEGANPDEGKLYWFWWQNYKTQPYWRKAIKFFLLLARELIFLLSQSAGLLTVLALHTCL</sequence>
<evidence type="ECO:0000313" key="2">
    <source>
        <dbReference type="Proteomes" id="UP000327085"/>
    </source>
</evidence>
<dbReference type="Proteomes" id="UP000327085">
    <property type="component" value="Chromosome 7"/>
</dbReference>
<gene>
    <name evidence="1" type="ORF">ALMOND_2B005973</name>
</gene>
<protein>
    <submittedName>
        <fullName evidence="1">PREDICTED: ubiquitin-conjugating enzyme E2 32</fullName>
    </submittedName>
</protein>
<organism evidence="1 2">
    <name type="scientific">Prunus dulcis</name>
    <name type="common">Almond</name>
    <name type="synonym">Amygdalus dulcis</name>
    <dbReference type="NCBI Taxonomy" id="3755"/>
    <lineage>
        <taxon>Eukaryota</taxon>
        <taxon>Viridiplantae</taxon>
        <taxon>Streptophyta</taxon>
        <taxon>Embryophyta</taxon>
        <taxon>Tracheophyta</taxon>
        <taxon>Spermatophyta</taxon>
        <taxon>Magnoliopsida</taxon>
        <taxon>eudicotyledons</taxon>
        <taxon>Gunneridae</taxon>
        <taxon>Pentapetalae</taxon>
        <taxon>rosids</taxon>
        <taxon>fabids</taxon>
        <taxon>Rosales</taxon>
        <taxon>Rosaceae</taxon>
        <taxon>Amygdaloideae</taxon>
        <taxon>Amygdaleae</taxon>
        <taxon>Prunus</taxon>
    </lineage>
</organism>
<dbReference type="Gramene" id="VVA10022">
    <property type="protein sequence ID" value="VVA10022"/>
    <property type="gene ID" value="Prudul26B005973"/>
</dbReference>
<dbReference type="InParanoid" id="A0A5E4E3R7"/>
<name>A0A5E4E3R7_PRUDU</name>
<accession>A0A5E4E3R7</accession>